<dbReference type="PANTHER" id="PTHR30537">
    <property type="entry name" value="HTH-TYPE TRANSCRIPTIONAL REGULATOR"/>
    <property type="match status" value="1"/>
</dbReference>
<dbReference type="PRINTS" id="PR00039">
    <property type="entry name" value="HTHLYSR"/>
</dbReference>
<dbReference type="InterPro" id="IPR036390">
    <property type="entry name" value="WH_DNA-bd_sf"/>
</dbReference>
<comment type="similarity">
    <text evidence="1">Belongs to the LysR transcriptional regulatory family.</text>
</comment>
<proteinExistence type="inferred from homology"/>
<dbReference type="GO" id="GO:0003700">
    <property type="term" value="F:DNA-binding transcription factor activity"/>
    <property type="evidence" value="ECO:0007669"/>
    <property type="project" value="InterPro"/>
</dbReference>
<reference evidence="6 7" key="1">
    <citation type="journal article" date="2014" name="Int. J. Syst. Evol. Microbiol.">
        <title>Complete genome sequence of Corynebacterium casei LMG S-19264T (=DSM 44701T), isolated from a smear-ripened cheese.</title>
        <authorList>
            <consortium name="US DOE Joint Genome Institute (JGI-PGF)"/>
            <person name="Walter F."/>
            <person name="Albersmeier A."/>
            <person name="Kalinowski J."/>
            <person name="Ruckert C."/>
        </authorList>
    </citation>
    <scope>NUCLEOTIDE SEQUENCE [LARGE SCALE GENOMIC DNA]</scope>
    <source>
        <strain evidence="6 7">NBRC 111766</strain>
    </source>
</reference>
<accession>A0AA37X0W1</accession>
<evidence type="ECO:0000256" key="2">
    <source>
        <dbReference type="ARBA" id="ARBA00023015"/>
    </source>
</evidence>
<dbReference type="PROSITE" id="PS50931">
    <property type="entry name" value="HTH_LYSR"/>
    <property type="match status" value="1"/>
</dbReference>
<dbReference type="Proteomes" id="UP001157355">
    <property type="component" value="Unassembled WGS sequence"/>
</dbReference>
<protein>
    <submittedName>
        <fullName evidence="6">LysR family transcriptional regulator</fullName>
    </submittedName>
</protein>
<keyword evidence="4" id="KW-0804">Transcription</keyword>
<name>A0AA37X0W1_9RHOB</name>
<evidence type="ECO:0000313" key="6">
    <source>
        <dbReference type="EMBL" id="GLS86225.1"/>
    </source>
</evidence>
<dbReference type="Pfam" id="PF03466">
    <property type="entry name" value="LysR_substrate"/>
    <property type="match status" value="1"/>
</dbReference>
<gene>
    <name evidence="6" type="ORF">GCM10010873_11990</name>
</gene>
<dbReference type="SUPFAM" id="SSF46785">
    <property type="entry name" value="Winged helix' DNA-binding domain"/>
    <property type="match status" value="1"/>
</dbReference>
<evidence type="ECO:0000256" key="3">
    <source>
        <dbReference type="ARBA" id="ARBA00023125"/>
    </source>
</evidence>
<dbReference type="InterPro" id="IPR005119">
    <property type="entry name" value="LysR_subst-bd"/>
</dbReference>
<dbReference type="Gene3D" id="1.10.10.10">
    <property type="entry name" value="Winged helix-like DNA-binding domain superfamily/Winged helix DNA-binding domain"/>
    <property type="match status" value="1"/>
</dbReference>
<dbReference type="GO" id="GO:0043565">
    <property type="term" value="F:sequence-specific DNA binding"/>
    <property type="evidence" value="ECO:0007669"/>
    <property type="project" value="TreeGrafter"/>
</dbReference>
<dbReference type="Pfam" id="PF00126">
    <property type="entry name" value="HTH_1"/>
    <property type="match status" value="1"/>
</dbReference>
<dbReference type="InterPro" id="IPR000847">
    <property type="entry name" value="LysR_HTH_N"/>
</dbReference>
<keyword evidence="2" id="KW-0805">Transcription regulation</keyword>
<keyword evidence="3" id="KW-0238">DNA-binding</keyword>
<feature type="domain" description="HTH lysR-type" evidence="5">
    <location>
        <begin position="9"/>
        <end position="66"/>
    </location>
</feature>
<dbReference type="AlphaFoldDB" id="A0AA37X0W1"/>
<evidence type="ECO:0000313" key="7">
    <source>
        <dbReference type="Proteomes" id="UP001157355"/>
    </source>
</evidence>
<dbReference type="EMBL" id="BSPP01000004">
    <property type="protein sequence ID" value="GLS86225.1"/>
    <property type="molecule type" value="Genomic_DNA"/>
</dbReference>
<evidence type="ECO:0000259" key="5">
    <source>
        <dbReference type="PROSITE" id="PS50931"/>
    </source>
</evidence>
<keyword evidence="7" id="KW-1185">Reference proteome</keyword>
<sequence length="291" mass="32062">MSVDWRNLPSLTALRAFEAAARLQSFSRAARDLNVTHAAVAQQVRSLEADLGRELLYRQGRGLALTPEGAKLAQALTDGFHSIEVAVNDLRGADPNAPLRVTLTPAFAAQWLIPRLGAFWKAHPEVGLSLHPEHRVMDLRRDGIDLAIRFGDGKWPGVEAEFLTSAHYIIVAAPSLLQGRLRLTTAEMSAMPWVIEPDWPEALVWLRSFGLQPDAMNITYIPTEELALSAARQGYGLHVEAAALMEKDLANGDLIAVGEIKDETLAYYLVTKPGPKRAELKTFMKWLKAAI</sequence>
<dbReference type="InterPro" id="IPR058163">
    <property type="entry name" value="LysR-type_TF_proteobact-type"/>
</dbReference>
<comment type="caution">
    <text evidence="6">The sequence shown here is derived from an EMBL/GenBank/DDBJ whole genome shotgun (WGS) entry which is preliminary data.</text>
</comment>
<dbReference type="Gene3D" id="3.40.190.10">
    <property type="entry name" value="Periplasmic binding protein-like II"/>
    <property type="match status" value="2"/>
</dbReference>
<dbReference type="InterPro" id="IPR036388">
    <property type="entry name" value="WH-like_DNA-bd_sf"/>
</dbReference>
<dbReference type="PANTHER" id="PTHR30537:SF26">
    <property type="entry name" value="GLYCINE CLEAVAGE SYSTEM TRANSCRIPTIONAL ACTIVATOR"/>
    <property type="match status" value="1"/>
</dbReference>
<evidence type="ECO:0000256" key="4">
    <source>
        <dbReference type="ARBA" id="ARBA00023163"/>
    </source>
</evidence>
<organism evidence="6 7">
    <name type="scientific">Cypionkella aquatica</name>
    <dbReference type="NCBI Taxonomy" id="1756042"/>
    <lineage>
        <taxon>Bacteria</taxon>
        <taxon>Pseudomonadati</taxon>
        <taxon>Pseudomonadota</taxon>
        <taxon>Alphaproteobacteria</taxon>
        <taxon>Rhodobacterales</taxon>
        <taxon>Paracoccaceae</taxon>
        <taxon>Cypionkella</taxon>
    </lineage>
</organism>
<dbReference type="GO" id="GO:0006351">
    <property type="term" value="P:DNA-templated transcription"/>
    <property type="evidence" value="ECO:0007669"/>
    <property type="project" value="TreeGrafter"/>
</dbReference>
<evidence type="ECO:0000256" key="1">
    <source>
        <dbReference type="ARBA" id="ARBA00009437"/>
    </source>
</evidence>
<dbReference type="SUPFAM" id="SSF53850">
    <property type="entry name" value="Periplasmic binding protein-like II"/>
    <property type="match status" value="1"/>
</dbReference>
<dbReference type="RefSeq" id="WP_284324425.1">
    <property type="nucleotide sequence ID" value="NZ_BSPP01000004.1"/>
</dbReference>